<dbReference type="SUPFAM" id="SSF51735">
    <property type="entry name" value="NAD(P)-binding Rossmann-fold domains"/>
    <property type="match status" value="1"/>
</dbReference>
<dbReference type="SUPFAM" id="SSF55347">
    <property type="entry name" value="Glyceraldehyde-3-phosphate dehydrogenase-like, C-terminal domain"/>
    <property type="match status" value="1"/>
</dbReference>
<feature type="domain" description="Gfo/Idh/MocA-like oxidoreductase N-terminal" evidence="2">
    <location>
        <begin position="4"/>
        <end position="120"/>
    </location>
</feature>
<evidence type="ECO:0000256" key="1">
    <source>
        <dbReference type="ARBA" id="ARBA00023002"/>
    </source>
</evidence>
<protein>
    <submittedName>
        <fullName evidence="4">Predicted dehydrogenase</fullName>
    </submittedName>
</protein>
<dbReference type="STRING" id="195913.SAMN04488004_1306"/>
<dbReference type="InterPro" id="IPR050463">
    <property type="entry name" value="Gfo/Idh/MocA_oxidrdct_glycsds"/>
</dbReference>
<sequence>MIERAAIIGLGIMGRRMLEHMVQHPSYEPVALWDPDPDACQKALALAQGAAITGSAEEAIASADIVYLACPPGPRKVYALAAAAAGKAVFLEKPLGVDIAESEDLVVRLTESGVPAAVNFTQAAGAALTSVATAARLGELGDIVGADIVVTYPAWPRAWQQAADWLRYRNEGGMTREVISHFLFFCERILGPLTVVWAHPSYPAGSTLCETHMLARLETADGRPVTIMASIGGAQPDRQELTIKGLVVSRRITDFYVDTVSDGGDFIETSERPADPRASSLKAQLDDLLLCIAGKPNRLASPGEALRVQKLVETMLVGKS</sequence>
<dbReference type="EMBL" id="FOTF01000030">
    <property type="protein sequence ID" value="SFL58419.1"/>
    <property type="molecule type" value="Genomic_DNA"/>
</dbReference>
<dbReference type="PANTHER" id="PTHR43818:SF11">
    <property type="entry name" value="BCDNA.GH03377"/>
    <property type="match status" value="1"/>
</dbReference>
<dbReference type="Gene3D" id="3.30.360.10">
    <property type="entry name" value="Dihydrodipicolinate Reductase, domain 2"/>
    <property type="match status" value="1"/>
</dbReference>
<dbReference type="InterPro" id="IPR000683">
    <property type="entry name" value="Gfo/Idh/MocA-like_OxRdtase_N"/>
</dbReference>
<organism evidence="4 5">
    <name type="scientific">Loktanella salsilacus</name>
    <dbReference type="NCBI Taxonomy" id="195913"/>
    <lineage>
        <taxon>Bacteria</taxon>
        <taxon>Pseudomonadati</taxon>
        <taxon>Pseudomonadota</taxon>
        <taxon>Alphaproteobacteria</taxon>
        <taxon>Rhodobacterales</taxon>
        <taxon>Roseobacteraceae</taxon>
        <taxon>Loktanella</taxon>
    </lineage>
</organism>
<dbReference type="Gene3D" id="3.40.50.720">
    <property type="entry name" value="NAD(P)-binding Rossmann-like Domain"/>
    <property type="match status" value="1"/>
</dbReference>
<keyword evidence="1" id="KW-0560">Oxidoreductase</keyword>
<dbReference type="Pfam" id="PF22725">
    <property type="entry name" value="GFO_IDH_MocA_C3"/>
    <property type="match status" value="1"/>
</dbReference>
<dbReference type="AlphaFoldDB" id="A0A1I4IVL9"/>
<dbReference type="RefSeq" id="WP_090191538.1">
    <property type="nucleotide sequence ID" value="NZ_CAXYBM010000019.1"/>
</dbReference>
<dbReference type="InterPro" id="IPR036291">
    <property type="entry name" value="NAD(P)-bd_dom_sf"/>
</dbReference>
<accession>A0A1I4IVL9</accession>
<feature type="domain" description="GFO/IDH/MocA-like oxidoreductase" evidence="3">
    <location>
        <begin position="136"/>
        <end position="245"/>
    </location>
</feature>
<dbReference type="Proteomes" id="UP000199550">
    <property type="component" value="Unassembled WGS sequence"/>
</dbReference>
<dbReference type="GO" id="GO:0000166">
    <property type="term" value="F:nucleotide binding"/>
    <property type="evidence" value="ECO:0007669"/>
    <property type="project" value="InterPro"/>
</dbReference>
<name>A0A1I4IVL9_9RHOB</name>
<dbReference type="PANTHER" id="PTHR43818">
    <property type="entry name" value="BCDNA.GH03377"/>
    <property type="match status" value="1"/>
</dbReference>
<dbReference type="OrthoDB" id="9781031at2"/>
<dbReference type="GO" id="GO:0016491">
    <property type="term" value="F:oxidoreductase activity"/>
    <property type="evidence" value="ECO:0007669"/>
    <property type="project" value="UniProtKB-KW"/>
</dbReference>
<evidence type="ECO:0000313" key="4">
    <source>
        <dbReference type="EMBL" id="SFL58419.1"/>
    </source>
</evidence>
<gene>
    <name evidence="4" type="ORF">SAMN04488004_1306</name>
</gene>
<dbReference type="InterPro" id="IPR055170">
    <property type="entry name" value="GFO_IDH_MocA-like_dom"/>
</dbReference>
<keyword evidence="5" id="KW-1185">Reference proteome</keyword>
<proteinExistence type="predicted"/>
<evidence type="ECO:0000259" key="2">
    <source>
        <dbReference type="Pfam" id="PF01408"/>
    </source>
</evidence>
<evidence type="ECO:0000259" key="3">
    <source>
        <dbReference type="Pfam" id="PF22725"/>
    </source>
</evidence>
<dbReference type="Pfam" id="PF01408">
    <property type="entry name" value="GFO_IDH_MocA"/>
    <property type="match status" value="1"/>
</dbReference>
<reference evidence="4 5" key="1">
    <citation type="submission" date="2016-10" db="EMBL/GenBank/DDBJ databases">
        <authorList>
            <person name="de Groot N.N."/>
        </authorList>
    </citation>
    <scope>NUCLEOTIDE SEQUENCE [LARGE SCALE GENOMIC DNA]</scope>
    <source>
        <strain evidence="4 5">DSM 16199</strain>
    </source>
</reference>
<evidence type="ECO:0000313" key="5">
    <source>
        <dbReference type="Proteomes" id="UP000199550"/>
    </source>
</evidence>